<sequence length="77" mass="8506">MTYWQDILIMIGGFGFSLALIPSVRGKQKPPKSSCLLTGGILASYCIAFATMGLWLSTLSTSLTALMWFVLLFQKRN</sequence>
<keyword evidence="1" id="KW-1133">Transmembrane helix</keyword>
<comment type="caution">
    <text evidence="2">The sequence shown here is derived from an EMBL/GenBank/DDBJ whole genome shotgun (WGS) entry which is preliminary data.</text>
</comment>
<proteinExistence type="predicted"/>
<reference evidence="2" key="1">
    <citation type="journal article" date="2015" name="Nature">
        <title>Complex archaea that bridge the gap between prokaryotes and eukaryotes.</title>
        <authorList>
            <person name="Spang A."/>
            <person name="Saw J.H."/>
            <person name="Jorgensen S.L."/>
            <person name="Zaremba-Niedzwiedzka K."/>
            <person name="Martijn J."/>
            <person name="Lind A.E."/>
            <person name="van Eijk R."/>
            <person name="Schleper C."/>
            <person name="Guy L."/>
            <person name="Ettema T.J."/>
        </authorList>
    </citation>
    <scope>NUCLEOTIDE SEQUENCE</scope>
</reference>
<feature type="transmembrane region" description="Helical" evidence="1">
    <location>
        <begin position="42"/>
        <end position="73"/>
    </location>
</feature>
<organism evidence="2">
    <name type="scientific">marine sediment metagenome</name>
    <dbReference type="NCBI Taxonomy" id="412755"/>
    <lineage>
        <taxon>unclassified sequences</taxon>
        <taxon>metagenomes</taxon>
        <taxon>ecological metagenomes</taxon>
    </lineage>
</organism>
<keyword evidence="1" id="KW-0472">Membrane</keyword>
<accession>A0A0F9MTT9</accession>
<gene>
    <name evidence="2" type="ORF">LCGC14_1343670</name>
</gene>
<dbReference type="EMBL" id="LAZR01008239">
    <property type="protein sequence ID" value="KKM80065.1"/>
    <property type="molecule type" value="Genomic_DNA"/>
</dbReference>
<keyword evidence="1" id="KW-0812">Transmembrane</keyword>
<evidence type="ECO:0000256" key="1">
    <source>
        <dbReference type="SAM" id="Phobius"/>
    </source>
</evidence>
<evidence type="ECO:0000313" key="2">
    <source>
        <dbReference type="EMBL" id="KKM80065.1"/>
    </source>
</evidence>
<name>A0A0F9MTT9_9ZZZZ</name>
<protein>
    <submittedName>
        <fullName evidence="2">Uncharacterized protein</fullName>
    </submittedName>
</protein>
<dbReference type="AlphaFoldDB" id="A0A0F9MTT9"/>